<dbReference type="Proteomes" id="UP001302806">
    <property type="component" value="Chromosome"/>
</dbReference>
<dbReference type="RefSeq" id="WP_415863175.1">
    <property type="nucleotide sequence ID" value="NZ_CP134536.1"/>
</dbReference>
<protein>
    <recommendedName>
        <fullName evidence="6">Lipocalin-like domain-containing protein</fullName>
    </recommendedName>
</protein>
<evidence type="ECO:0000313" key="5">
    <source>
        <dbReference type="Proteomes" id="UP001303407"/>
    </source>
</evidence>
<name>A0ABY9Y4L2_9FLAO</name>
<feature type="chain" id="PRO_5045034379" description="Lipocalin-like domain-containing protein" evidence="1">
    <location>
        <begin position="21"/>
        <end position="128"/>
    </location>
</feature>
<accession>A0ABY9Y4L2</accession>
<dbReference type="Proteomes" id="UP001303407">
    <property type="component" value="Chromosome"/>
</dbReference>
<evidence type="ECO:0008006" key="6">
    <source>
        <dbReference type="Google" id="ProtNLM"/>
    </source>
</evidence>
<evidence type="ECO:0000313" key="3">
    <source>
        <dbReference type="EMBL" id="WNH13198.1"/>
    </source>
</evidence>
<evidence type="ECO:0000313" key="4">
    <source>
        <dbReference type="Proteomes" id="UP001302806"/>
    </source>
</evidence>
<sequence>MKKHLQLLTTLIVISFFASCSTEEINQDSNILGVWESSDLSADSTKTQTLVFGDNNTGLSIQSNVYSTSETTSSATAFKWQANDEVITLVEDGISQKTFILNSEGQLILSSSQDLRLEKVSDDYSKYY</sequence>
<organism evidence="3 5">
    <name type="scientific">Thalassobellus suaedae</name>
    <dbReference type="NCBI Taxonomy" id="3074124"/>
    <lineage>
        <taxon>Bacteria</taxon>
        <taxon>Pseudomonadati</taxon>
        <taxon>Bacteroidota</taxon>
        <taxon>Flavobacteriia</taxon>
        <taxon>Flavobacteriales</taxon>
        <taxon>Flavobacteriaceae</taxon>
        <taxon>Thalassobellus</taxon>
    </lineage>
</organism>
<evidence type="ECO:0000313" key="2">
    <source>
        <dbReference type="EMBL" id="WNH07883.1"/>
    </source>
</evidence>
<feature type="signal peptide" evidence="1">
    <location>
        <begin position="1"/>
        <end position="20"/>
    </location>
</feature>
<keyword evidence="1" id="KW-0732">Signal</keyword>
<gene>
    <name evidence="3" type="ORF">RHP49_02840</name>
    <name evidence="2" type="ORF">RHP51_11840</name>
</gene>
<dbReference type="PROSITE" id="PS51257">
    <property type="entry name" value="PROKAR_LIPOPROTEIN"/>
    <property type="match status" value="1"/>
</dbReference>
<proteinExistence type="predicted"/>
<keyword evidence="5" id="KW-1185">Reference proteome</keyword>
<evidence type="ECO:0000256" key="1">
    <source>
        <dbReference type="SAM" id="SignalP"/>
    </source>
</evidence>
<reference evidence="4 5" key="1">
    <citation type="submission" date="2023-09" db="EMBL/GenBank/DDBJ databases">
        <title>Thalassobella suaedae gen. nov., sp. nov., a marine bacterium of the family Flavobacteriaceae isolated from a halophyte Suaeda japonica.</title>
        <authorList>
            <person name="Lee S.Y."/>
            <person name="Hwang C.Y."/>
        </authorList>
    </citation>
    <scope>NUCLEOTIDE SEQUENCE [LARGE SCALE GENOMIC DNA]</scope>
    <source>
        <strain evidence="3 5">HL-DH10</strain>
        <strain evidence="2 4">HL-DH14</strain>
    </source>
</reference>
<dbReference type="EMBL" id="CP134536">
    <property type="protein sequence ID" value="WNH13198.1"/>
    <property type="molecule type" value="Genomic_DNA"/>
</dbReference>
<dbReference type="EMBL" id="CP134537">
    <property type="protein sequence ID" value="WNH07883.1"/>
    <property type="molecule type" value="Genomic_DNA"/>
</dbReference>